<dbReference type="OrthoDB" id="7163760at2"/>
<evidence type="ECO:0000313" key="2">
    <source>
        <dbReference type="EMBL" id="GLB32497.1"/>
    </source>
</evidence>
<protein>
    <submittedName>
        <fullName evidence="3">GNAT family N-acetyltransferase</fullName>
    </submittedName>
</protein>
<dbReference type="InterPro" id="IPR016181">
    <property type="entry name" value="Acyl_CoA_acyltransferase"/>
</dbReference>
<dbReference type="SUPFAM" id="SSF55729">
    <property type="entry name" value="Acyl-CoA N-acyltransferases (Nat)"/>
    <property type="match status" value="1"/>
</dbReference>
<keyword evidence="5" id="KW-1185">Reference proteome</keyword>
<dbReference type="EMBL" id="BRPJ01000096">
    <property type="protein sequence ID" value="GLB32497.1"/>
    <property type="molecule type" value="Genomic_DNA"/>
</dbReference>
<reference evidence="3 4" key="1">
    <citation type="submission" date="2018-07" db="EMBL/GenBank/DDBJ databases">
        <title>New species, Clostridium PI-S10-A1B.</title>
        <authorList>
            <person name="Krishna G."/>
            <person name="Summeta K."/>
            <person name="Shikha S."/>
            <person name="Prabhu P.B."/>
            <person name="Suresh K."/>
        </authorList>
    </citation>
    <scope>NUCLEOTIDE SEQUENCE [LARGE SCALE GENOMIC DNA]</scope>
    <source>
        <strain evidence="3 4">PI-S10-A1B</strain>
    </source>
</reference>
<dbReference type="Proteomes" id="UP000260680">
    <property type="component" value="Unassembled WGS sequence"/>
</dbReference>
<dbReference type="InterPro" id="IPR000182">
    <property type="entry name" value="GNAT_dom"/>
</dbReference>
<proteinExistence type="predicted"/>
<accession>A0A3E2N969</accession>
<sequence length="254" mass="28776">MNLIRTASPDARLSKDLILLQEACNQYDHISLSFPLEEDCICCLLYENERLLSALITFFTDSDTMECYGCTLPGERQKGHFTSLLKDLVNDYPDCDFIFPVYENCQDGLKAIQAMEATFCYKEYFMELSIPESEKSFFLKGNKDGSVLTISSFKNPDGFQCYEFLKDNSVVGTCSLDIQENSAYLFGFEISKPLRGQGLGTACLNLFLKTYVSLAGDQRKDMIYLQVSGENSAAVSLYKKAGFHIRESLSYYLY</sequence>
<organism evidence="3 4">
    <name type="scientific">Lacrimispora amygdalina</name>
    <dbReference type="NCBI Taxonomy" id="253257"/>
    <lineage>
        <taxon>Bacteria</taxon>
        <taxon>Bacillati</taxon>
        <taxon>Bacillota</taxon>
        <taxon>Clostridia</taxon>
        <taxon>Lachnospirales</taxon>
        <taxon>Lachnospiraceae</taxon>
        <taxon>Lacrimispora</taxon>
    </lineage>
</organism>
<evidence type="ECO:0000313" key="3">
    <source>
        <dbReference type="EMBL" id="RFZ77536.1"/>
    </source>
</evidence>
<dbReference type="RefSeq" id="WP_117418360.1">
    <property type="nucleotide sequence ID" value="NZ_BRPJ01000096.1"/>
</dbReference>
<dbReference type="Proteomes" id="UP001419084">
    <property type="component" value="Unassembled WGS sequence"/>
</dbReference>
<feature type="domain" description="N-acetyltransferase" evidence="1">
    <location>
        <begin position="112"/>
        <end position="254"/>
    </location>
</feature>
<evidence type="ECO:0000259" key="1">
    <source>
        <dbReference type="PROSITE" id="PS51186"/>
    </source>
</evidence>
<dbReference type="CDD" id="cd04301">
    <property type="entry name" value="NAT_SF"/>
    <property type="match status" value="1"/>
</dbReference>
<evidence type="ECO:0000313" key="4">
    <source>
        <dbReference type="Proteomes" id="UP000260680"/>
    </source>
</evidence>
<dbReference type="PROSITE" id="PS51186">
    <property type="entry name" value="GNAT"/>
    <property type="match status" value="1"/>
</dbReference>
<dbReference type="EMBL" id="QOHO01000059">
    <property type="protein sequence ID" value="RFZ77536.1"/>
    <property type="molecule type" value="Genomic_DNA"/>
</dbReference>
<gene>
    <name evidence="3" type="ORF">DS742_18010</name>
    <name evidence="2" type="ORF">LAD12857_44200</name>
</gene>
<dbReference type="AlphaFoldDB" id="A0A3E2N969"/>
<comment type="caution">
    <text evidence="3">The sequence shown here is derived from an EMBL/GenBank/DDBJ whole genome shotgun (WGS) entry which is preliminary data.</text>
</comment>
<dbReference type="GO" id="GO:0016747">
    <property type="term" value="F:acyltransferase activity, transferring groups other than amino-acyl groups"/>
    <property type="evidence" value="ECO:0007669"/>
    <property type="project" value="InterPro"/>
</dbReference>
<reference evidence="2 5" key="2">
    <citation type="journal article" date="2024" name="Int. J. Syst. Evol. Microbiol.">
        <title>Lacrimispora brassicae sp. nov. isolated from fermented cabbage, and proposal of Clostridium indicum Gundawar et al. 2019 and Clostridium methoxybenzovorans Mechichi et al. 1999 as heterotypic synonyms of Lacrimispora amygdalina (Parshina et al. 2003) Haas and Blanchard 2020 and Lacrimispora indolis (McClung and McCoy 1957) Haas and Blanchard 2020, respectively.</title>
        <authorList>
            <person name="Kobayashi H."/>
            <person name="Tanizawa Y."/>
            <person name="Sakamoto M."/>
            <person name="Ohkuma M."/>
            <person name="Tohno M."/>
        </authorList>
    </citation>
    <scope>NUCLEOTIDE SEQUENCE [LARGE SCALE GENOMIC DNA]</scope>
    <source>
        <strain evidence="2 5">DSM 12857</strain>
    </source>
</reference>
<dbReference type="Gene3D" id="3.40.630.30">
    <property type="match status" value="1"/>
</dbReference>
<name>A0A3E2N969_9FIRM</name>
<dbReference type="Pfam" id="PF00583">
    <property type="entry name" value="Acetyltransf_1"/>
    <property type="match status" value="1"/>
</dbReference>
<evidence type="ECO:0000313" key="5">
    <source>
        <dbReference type="Proteomes" id="UP001419084"/>
    </source>
</evidence>